<evidence type="ECO:0000256" key="1">
    <source>
        <dbReference type="SAM" id="MobiDB-lite"/>
    </source>
</evidence>
<keyword evidence="2" id="KW-1133">Transmembrane helix</keyword>
<dbReference type="EMBL" id="JAULSW010000002">
    <property type="protein sequence ID" value="KAK3391277.1"/>
    <property type="molecule type" value="Genomic_DNA"/>
</dbReference>
<comment type="caution">
    <text evidence="3">The sequence shown here is derived from an EMBL/GenBank/DDBJ whole genome shotgun (WGS) entry which is preliminary data.</text>
</comment>
<name>A0AAE0P130_9PEZI</name>
<protein>
    <recommendedName>
        <fullName evidence="5">Transmembrane protein</fullName>
    </recommendedName>
</protein>
<evidence type="ECO:0008006" key="5">
    <source>
        <dbReference type="Google" id="ProtNLM"/>
    </source>
</evidence>
<sequence length="278" mass="29584">MSEELVLSIKGLQSSASSALLATEASASSAILTLEASASHAVAAGRESAARSVSEAFTIGPSGVATVTVTATTQAAAETSVEVGQDFRLTIIQTAVAVVASVIGSSLFSLLGFYLFIRHRKAQEKQQEEEQEAVQEVNAALDRAIVSYIVKEHPSPTDMDSDPQQQKQQQKIGYAVMSEPRDSTSSSIIPPGSPHIVRNTSRELNRRTASSEFLSTVPSYTYGEIPARLLEPTLATVPKGSVGAEVDTLERRSVVAEVGSKPPERRDSKWPLTGSGWL</sequence>
<keyword evidence="2" id="KW-0472">Membrane</keyword>
<organism evidence="3 4">
    <name type="scientific">Podospora didyma</name>
    <dbReference type="NCBI Taxonomy" id="330526"/>
    <lineage>
        <taxon>Eukaryota</taxon>
        <taxon>Fungi</taxon>
        <taxon>Dikarya</taxon>
        <taxon>Ascomycota</taxon>
        <taxon>Pezizomycotina</taxon>
        <taxon>Sordariomycetes</taxon>
        <taxon>Sordariomycetidae</taxon>
        <taxon>Sordariales</taxon>
        <taxon>Podosporaceae</taxon>
        <taxon>Podospora</taxon>
    </lineage>
</organism>
<feature type="region of interest" description="Disordered" evidence="1">
    <location>
        <begin position="153"/>
        <end position="172"/>
    </location>
</feature>
<keyword evidence="2" id="KW-0812">Transmembrane</keyword>
<feature type="region of interest" description="Disordered" evidence="1">
    <location>
        <begin position="177"/>
        <end position="196"/>
    </location>
</feature>
<dbReference type="Proteomes" id="UP001285441">
    <property type="component" value="Unassembled WGS sequence"/>
</dbReference>
<evidence type="ECO:0000313" key="3">
    <source>
        <dbReference type="EMBL" id="KAK3391277.1"/>
    </source>
</evidence>
<proteinExistence type="predicted"/>
<accession>A0AAE0P130</accession>
<dbReference type="AlphaFoldDB" id="A0AAE0P130"/>
<feature type="region of interest" description="Disordered" evidence="1">
    <location>
        <begin position="255"/>
        <end position="278"/>
    </location>
</feature>
<reference evidence="3" key="1">
    <citation type="journal article" date="2023" name="Mol. Phylogenet. Evol.">
        <title>Genome-scale phylogeny and comparative genomics of the fungal order Sordariales.</title>
        <authorList>
            <person name="Hensen N."/>
            <person name="Bonometti L."/>
            <person name="Westerberg I."/>
            <person name="Brannstrom I.O."/>
            <person name="Guillou S."/>
            <person name="Cros-Aarteil S."/>
            <person name="Calhoun S."/>
            <person name="Haridas S."/>
            <person name="Kuo A."/>
            <person name="Mondo S."/>
            <person name="Pangilinan J."/>
            <person name="Riley R."/>
            <person name="LaButti K."/>
            <person name="Andreopoulos B."/>
            <person name="Lipzen A."/>
            <person name="Chen C."/>
            <person name="Yan M."/>
            <person name="Daum C."/>
            <person name="Ng V."/>
            <person name="Clum A."/>
            <person name="Steindorff A."/>
            <person name="Ohm R.A."/>
            <person name="Martin F."/>
            <person name="Silar P."/>
            <person name="Natvig D.O."/>
            <person name="Lalanne C."/>
            <person name="Gautier V."/>
            <person name="Ament-Velasquez S.L."/>
            <person name="Kruys A."/>
            <person name="Hutchinson M.I."/>
            <person name="Powell A.J."/>
            <person name="Barry K."/>
            <person name="Miller A.N."/>
            <person name="Grigoriev I.V."/>
            <person name="Debuchy R."/>
            <person name="Gladieux P."/>
            <person name="Hiltunen Thoren M."/>
            <person name="Johannesson H."/>
        </authorList>
    </citation>
    <scope>NUCLEOTIDE SEQUENCE</scope>
    <source>
        <strain evidence="3">CBS 232.78</strain>
    </source>
</reference>
<feature type="compositionally biased region" description="Low complexity" evidence="1">
    <location>
        <begin position="183"/>
        <end position="196"/>
    </location>
</feature>
<feature type="transmembrane region" description="Helical" evidence="2">
    <location>
        <begin position="91"/>
        <end position="117"/>
    </location>
</feature>
<keyword evidence="4" id="KW-1185">Reference proteome</keyword>
<reference evidence="3" key="2">
    <citation type="submission" date="2023-06" db="EMBL/GenBank/DDBJ databases">
        <authorList>
            <consortium name="Lawrence Berkeley National Laboratory"/>
            <person name="Haridas S."/>
            <person name="Hensen N."/>
            <person name="Bonometti L."/>
            <person name="Westerberg I."/>
            <person name="Brannstrom I.O."/>
            <person name="Guillou S."/>
            <person name="Cros-Aarteil S."/>
            <person name="Calhoun S."/>
            <person name="Kuo A."/>
            <person name="Mondo S."/>
            <person name="Pangilinan J."/>
            <person name="Riley R."/>
            <person name="LaButti K."/>
            <person name="Andreopoulos B."/>
            <person name="Lipzen A."/>
            <person name="Chen C."/>
            <person name="Yanf M."/>
            <person name="Daum C."/>
            <person name="Ng V."/>
            <person name="Clum A."/>
            <person name="Steindorff A."/>
            <person name="Ohm R."/>
            <person name="Martin F."/>
            <person name="Silar P."/>
            <person name="Natvig D."/>
            <person name="Lalanne C."/>
            <person name="Gautier V."/>
            <person name="Ament-velasquez S.L."/>
            <person name="Kruys A."/>
            <person name="Hutchinson M.I."/>
            <person name="Powell A.J."/>
            <person name="Barry K."/>
            <person name="Miller A.N."/>
            <person name="Grigoriev I.V."/>
            <person name="Debuchy R."/>
            <person name="Gladieux P."/>
            <person name="Thoren M.H."/>
            <person name="Johannesson H."/>
        </authorList>
    </citation>
    <scope>NUCLEOTIDE SEQUENCE</scope>
    <source>
        <strain evidence="3">CBS 232.78</strain>
    </source>
</reference>
<evidence type="ECO:0000256" key="2">
    <source>
        <dbReference type="SAM" id="Phobius"/>
    </source>
</evidence>
<gene>
    <name evidence="3" type="ORF">B0H63DRAFT_447326</name>
</gene>
<evidence type="ECO:0000313" key="4">
    <source>
        <dbReference type="Proteomes" id="UP001285441"/>
    </source>
</evidence>